<proteinExistence type="predicted"/>
<evidence type="ECO:0000313" key="1">
    <source>
        <dbReference type="EMBL" id="CCO13705.1"/>
    </source>
</evidence>
<name>L0R6E8_HUMAN</name>
<dbReference type="OrthoDB" id="26203at2759"/>
<dbReference type="AlphaFoldDB" id="L0R6E8"/>
<gene>
    <name evidence="1" type="primary">CELSR3</name>
</gene>
<organism evidence="1">
    <name type="scientific">Homo sapiens</name>
    <name type="common">Human</name>
    <dbReference type="NCBI Taxonomy" id="9606"/>
    <lineage>
        <taxon>Eukaryota</taxon>
        <taxon>Metazoa</taxon>
        <taxon>Chordata</taxon>
        <taxon>Craniata</taxon>
        <taxon>Vertebrata</taxon>
        <taxon>Euteleostomi</taxon>
        <taxon>Mammalia</taxon>
        <taxon>Eutheria</taxon>
        <taxon>Euarchontoglires</taxon>
        <taxon>Primates</taxon>
        <taxon>Haplorrhini</taxon>
        <taxon>Catarrhini</taxon>
        <taxon>Hominidae</taxon>
        <taxon>Homo</taxon>
    </lineage>
</organism>
<sequence>MCVGSMPMWQPPWGWQSSSSCWGFTGPTISWCALQSPSSCTTSSSAPSRGSSCRGCTSTACRLSHATWTAAPCASTMPWAGASLLCCWALLWAWTLRAMGTLTSAGSQSTSPSSGALLALLSWS</sequence>
<dbReference type="ChiTaRS" id="CELSR3">
    <property type="organism name" value="human"/>
</dbReference>
<protein>
    <submittedName>
        <fullName evidence="1">Alternative protein CELSR3</fullName>
    </submittedName>
</protein>
<reference evidence="1" key="1">
    <citation type="submission" date="2012-10" db="EMBL/GenBank/DDBJ databases">
        <title>Direct identification of alternative open reading frame translation products in human.</title>
        <authorList>
            <person name="Vanderperre B."/>
            <person name="Lucier J.-F."/>
            <person name="Motard J."/>
            <person name="Tremblay G."/>
            <person name="Vanderperre S."/>
            <person name="Wisztorski M."/>
            <person name="Salzet M."/>
            <person name="Boisvert F.-M."/>
            <person name="Roucou X."/>
        </authorList>
    </citation>
    <scope>NUCLEOTIDE SEQUENCE</scope>
</reference>
<accession>L0R6E8</accession>
<dbReference type="EMBL" id="HF547994">
    <property type="protein sequence ID" value="CCO13705.1"/>
    <property type="molecule type" value="Genomic_DNA"/>
</dbReference>